<accession>A0ABY5DRX8</accession>
<keyword evidence="2" id="KW-0285">Flavoprotein</keyword>
<gene>
    <name evidence="5" type="ORF">NBH00_20395</name>
</gene>
<name>A0ABY5DRX8_9ACTN</name>
<reference evidence="5 6" key="1">
    <citation type="submission" date="2022-06" db="EMBL/GenBank/DDBJ databases">
        <title>Paraconexibacter antarcticus.</title>
        <authorList>
            <person name="Kim C.S."/>
        </authorList>
    </citation>
    <scope>NUCLEOTIDE SEQUENCE [LARGE SCALE GENOMIC DNA]</scope>
    <source>
        <strain evidence="5 6">02-257</strain>
    </source>
</reference>
<proteinExistence type="inferred from homology"/>
<sequence length="474" mass="52525">MAIRLRQVGLDDFVVLERADDLGGTWRDNQYPGCAVDVQSHLYSYSFAPNPDWSHVYSPQPEIWAYIRRTAEAHGVLPRVRFGHEVTDATWDDDAQRWLVTTAAGRVEARFLVSGMGPLSNPIPPRIPGLDTFAGPCFHSARWEHEHDLRGKRIGVIGTGSSAAQFVPEVQKVAGHLTVFQRSPGWTIPRMNRRITRVEHALFRRFPVLQRLARGRQFLYRESLAFGWLKDGRSNWLGAVLKLRLRAQVKDPELRAKLTPDYHPGCKRMIVSDDFAPALARPNVALVTDAVSSITPGGVVTADGTEHPLDVLILATGFEIMPVADPLRGRDGVPLTEHWGAHRSAYLGTAVAGYPNYFMLGGPNTATGHTSALLYVEAHVEYVIQAVRAVLARGGGSAEVRADVDAAYRQEMAERLRRTVWVSGGCTSWYLDATGGSSALWPGYTFEFRRRLRTFDPGDYVMRGAGDRETVAAA</sequence>
<evidence type="ECO:0000256" key="3">
    <source>
        <dbReference type="ARBA" id="ARBA00022827"/>
    </source>
</evidence>
<evidence type="ECO:0000313" key="5">
    <source>
        <dbReference type="EMBL" id="UTI63691.1"/>
    </source>
</evidence>
<dbReference type="SUPFAM" id="SSF51905">
    <property type="entry name" value="FAD/NAD(P)-binding domain"/>
    <property type="match status" value="1"/>
</dbReference>
<dbReference type="InterPro" id="IPR051209">
    <property type="entry name" value="FAD-bind_Monooxygenase_sf"/>
</dbReference>
<dbReference type="Pfam" id="PF00743">
    <property type="entry name" value="FMO-like"/>
    <property type="match status" value="1"/>
</dbReference>
<evidence type="ECO:0000256" key="2">
    <source>
        <dbReference type="ARBA" id="ARBA00022630"/>
    </source>
</evidence>
<protein>
    <submittedName>
        <fullName evidence="5">NAD(P)/FAD-dependent oxidoreductase</fullName>
    </submittedName>
</protein>
<keyword evidence="4" id="KW-0560">Oxidoreductase</keyword>
<dbReference type="PANTHER" id="PTHR42877">
    <property type="entry name" value="L-ORNITHINE N(5)-MONOOXYGENASE-RELATED"/>
    <property type="match status" value="1"/>
</dbReference>
<dbReference type="Proteomes" id="UP001056035">
    <property type="component" value="Chromosome"/>
</dbReference>
<dbReference type="Gene3D" id="3.50.50.60">
    <property type="entry name" value="FAD/NAD(P)-binding domain"/>
    <property type="match status" value="3"/>
</dbReference>
<dbReference type="PANTHER" id="PTHR42877:SF4">
    <property type="entry name" value="FAD_NAD(P)-BINDING DOMAIN-CONTAINING PROTEIN-RELATED"/>
    <property type="match status" value="1"/>
</dbReference>
<keyword evidence="6" id="KW-1185">Reference proteome</keyword>
<comment type="similarity">
    <text evidence="1">Belongs to the FAD-binding monooxygenase family.</text>
</comment>
<dbReference type="InterPro" id="IPR036188">
    <property type="entry name" value="FAD/NAD-bd_sf"/>
</dbReference>
<organism evidence="5 6">
    <name type="scientific">Paraconexibacter antarcticus</name>
    <dbReference type="NCBI Taxonomy" id="2949664"/>
    <lineage>
        <taxon>Bacteria</taxon>
        <taxon>Bacillati</taxon>
        <taxon>Actinomycetota</taxon>
        <taxon>Thermoleophilia</taxon>
        <taxon>Solirubrobacterales</taxon>
        <taxon>Paraconexibacteraceae</taxon>
        <taxon>Paraconexibacter</taxon>
    </lineage>
</organism>
<evidence type="ECO:0000256" key="1">
    <source>
        <dbReference type="ARBA" id="ARBA00010139"/>
    </source>
</evidence>
<evidence type="ECO:0000313" key="6">
    <source>
        <dbReference type="Proteomes" id="UP001056035"/>
    </source>
</evidence>
<dbReference type="EMBL" id="CP098502">
    <property type="protein sequence ID" value="UTI63691.1"/>
    <property type="molecule type" value="Genomic_DNA"/>
</dbReference>
<evidence type="ECO:0000256" key="4">
    <source>
        <dbReference type="ARBA" id="ARBA00023002"/>
    </source>
</evidence>
<dbReference type="RefSeq" id="WP_254570415.1">
    <property type="nucleotide sequence ID" value="NZ_CP098502.1"/>
</dbReference>
<keyword evidence="3" id="KW-0274">FAD</keyword>
<dbReference type="InterPro" id="IPR020946">
    <property type="entry name" value="Flavin_mOase-like"/>
</dbReference>